<dbReference type="GeneID" id="123061669"/>
<dbReference type="Gramene" id="TraesPARA_EIv1.0_0830840.1">
    <property type="protein sequence ID" value="TraesPARA_EIv1.0_0830840.1.CDS"/>
    <property type="gene ID" value="TraesPARA_EIv1.0_0830840"/>
</dbReference>
<comment type="similarity">
    <text evidence="2">Belongs to the Cold-regulated 413 protein family.</text>
</comment>
<dbReference type="Gramene" id="TraesROB_scaffold_035313_01G000200.1">
    <property type="protein sequence ID" value="TraesROB_scaffold_035313_01G000200.1"/>
    <property type="gene ID" value="TraesROB_scaffold_035313_01G000200"/>
</dbReference>
<evidence type="ECO:0000313" key="8">
    <source>
        <dbReference type="EnsemblPlants" id="TraesCS3A02G241800.1"/>
    </source>
</evidence>
<accession>A0A3B6EIX4</accession>
<evidence type="ECO:0000256" key="2">
    <source>
        <dbReference type="ARBA" id="ARBA00005852"/>
    </source>
</evidence>
<feature type="transmembrane region" description="Helical" evidence="7">
    <location>
        <begin position="196"/>
        <end position="215"/>
    </location>
</feature>
<dbReference type="PANTHER" id="PTHR33596:SF14">
    <property type="match status" value="1"/>
</dbReference>
<dbReference type="Gramene" id="TraesCLE_scaffold_039777_01G000200.1">
    <property type="protein sequence ID" value="TraesCLE_scaffold_039777_01G000200.1"/>
    <property type="gene ID" value="TraesCLE_scaffold_039777_01G000200"/>
</dbReference>
<reference evidence="8" key="1">
    <citation type="submission" date="2018-08" db="EMBL/GenBank/DDBJ databases">
        <authorList>
            <person name="Rossello M."/>
        </authorList>
    </citation>
    <scope>NUCLEOTIDE SEQUENCE [LARGE SCALE GENOMIC DNA]</scope>
    <source>
        <strain evidence="8">cv. Chinese Spring</strain>
    </source>
</reference>
<evidence type="ECO:0000256" key="1">
    <source>
        <dbReference type="ARBA" id="ARBA00004141"/>
    </source>
</evidence>
<dbReference type="Gramene" id="TraesCAD_scaffold_041200_01G000200.1">
    <property type="protein sequence ID" value="TraesCAD_scaffold_041200_01G000200.1"/>
    <property type="gene ID" value="TraesCAD_scaffold_041200_01G000200"/>
</dbReference>
<dbReference type="Gramene" id="TraesMAC3A03G01421420.1">
    <property type="protein sequence ID" value="TraesMAC3A03G01421420.1"/>
    <property type="gene ID" value="TraesMAC3A03G01421420"/>
</dbReference>
<dbReference type="Gramene" id="TraesARI3A03G01444440.1">
    <property type="protein sequence ID" value="TraesARI3A03G01444440.1"/>
    <property type="gene ID" value="TraesARI3A03G01444440"/>
</dbReference>
<evidence type="ECO:0000256" key="7">
    <source>
        <dbReference type="SAM" id="Phobius"/>
    </source>
</evidence>
<dbReference type="Gramene" id="TraesNOR3A03G01444380.1">
    <property type="protein sequence ID" value="TraesNOR3A03G01444380.1"/>
    <property type="gene ID" value="TraesNOR3A03G01444380"/>
</dbReference>
<dbReference type="GO" id="GO:0016020">
    <property type="term" value="C:membrane"/>
    <property type="evidence" value="ECO:0007669"/>
    <property type="project" value="UniProtKB-SubCell"/>
</dbReference>
<dbReference type="Gramene" id="TraesCS3A03G0622300.1">
    <property type="protein sequence ID" value="TraesCS3A03G0622300.1.CDS"/>
    <property type="gene ID" value="TraesCS3A03G0622300"/>
</dbReference>
<name>A0A3B6EIX4_WHEAT</name>
<reference evidence="8" key="2">
    <citation type="submission" date="2018-10" db="UniProtKB">
        <authorList>
            <consortium name="EnsemblPlants"/>
        </authorList>
    </citation>
    <scope>IDENTIFICATION</scope>
</reference>
<keyword evidence="9" id="KW-1185">Reference proteome</keyword>
<dbReference type="Gramene" id="TraesJUL3A03G01435780.1">
    <property type="protein sequence ID" value="TraesJUL3A03G01435780.1"/>
    <property type="gene ID" value="TraesJUL3A03G01435780"/>
</dbReference>
<organism evidence="8">
    <name type="scientific">Triticum aestivum</name>
    <name type="common">Wheat</name>
    <dbReference type="NCBI Taxonomy" id="4565"/>
    <lineage>
        <taxon>Eukaryota</taxon>
        <taxon>Viridiplantae</taxon>
        <taxon>Streptophyta</taxon>
        <taxon>Embryophyta</taxon>
        <taxon>Tracheophyta</taxon>
        <taxon>Spermatophyta</taxon>
        <taxon>Magnoliopsida</taxon>
        <taxon>Liliopsida</taxon>
        <taxon>Poales</taxon>
        <taxon>Poaceae</taxon>
        <taxon>BOP clade</taxon>
        <taxon>Pooideae</taxon>
        <taxon>Triticodae</taxon>
        <taxon>Triticeae</taxon>
        <taxon>Triticinae</taxon>
        <taxon>Triticum</taxon>
    </lineage>
</organism>
<comment type="subcellular location">
    <subcellularLocation>
        <location evidence="1">Membrane</location>
        <topology evidence="1">Multi-pass membrane protein</topology>
    </subcellularLocation>
</comment>
<dbReference type="RefSeq" id="XP_044340792.1">
    <property type="nucleotide sequence ID" value="XM_044484857.1"/>
</dbReference>
<evidence type="ECO:0000256" key="6">
    <source>
        <dbReference type="SAM" id="MobiDB-lite"/>
    </source>
</evidence>
<dbReference type="Proteomes" id="UP000019116">
    <property type="component" value="Chromosome 3A"/>
</dbReference>
<evidence type="ECO:0000256" key="5">
    <source>
        <dbReference type="ARBA" id="ARBA00023136"/>
    </source>
</evidence>
<proteinExistence type="inferred from homology"/>
<dbReference type="STRING" id="4565.A0A3B6EIX4"/>
<feature type="transmembrane region" description="Helical" evidence="7">
    <location>
        <begin position="168"/>
        <end position="184"/>
    </location>
</feature>
<dbReference type="Gramene" id="TraesRN3A0100638100.1">
    <property type="protein sequence ID" value="TraesRN3A0100638100.1"/>
    <property type="gene ID" value="TraesRN3A0100638100"/>
</dbReference>
<dbReference type="EnsemblPlants" id="TraesCS3A02G241800.1">
    <property type="protein sequence ID" value="TraesCS3A02G241800.1"/>
    <property type="gene ID" value="TraesCS3A02G241800"/>
</dbReference>
<dbReference type="Gramene" id="TraesCS3A02G241800.1">
    <property type="protein sequence ID" value="TraesCS3A02G241800.1"/>
    <property type="gene ID" value="TraesCS3A02G241800"/>
</dbReference>
<dbReference type="Gramene" id="TraesSYM3A03G01445750.1">
    <property type="protein sequence ID" value="TraesSYM3A03G01445750.1"/>
    <property type="gene ID" value="TraesSYM3A03G01445750"/>
</dbReference>
<dbReference type="OrthoDB" id="1928310at2759"/>
<dbReference type="Gramene" id="TraesSTA3A03G01415060.1">
    <property type="protein sequence ID" value="TraesSTA3A03G01415060.1"/>
    <property type="gene ID" value="TraesSTA3A03G01415060"/>
</dbReference>
<dbReference type="Pfam" id="PF05562">
    <property type="entry name" value="WCOR413"/>
    <property type="match status" value="1"/>
</dbReference>
<protein>
    <submittedName>
        <fullName evidence="8">Uncharacterized protein</fullName>
    </submittedName>
</protein>
<gene>
    <name evidence="8" type="primary">LOC123061669</name>
</gene>
<evidence type="ECO:0000256" key="3">
    <source>
        <dbReference type="ARBA" id="ARBA00022692"/>
    </source>
</evidence>
<evidence type="ECO:0000313" key="9">
    <source>
        <dbReference type="Proteomes" id="UP000019116"/>
    </source>
</evidence>
<dbReference type="Gramene" id="TraesWEE_scaffold_028568_01G000200.1">
    <property type="protein sequence ID" value="TraesWEE_scaffold_028568_01G000200.1"/>
    <property type="gene ID" value="TraesWEE_scaffold_028568_01G000200"/>
</dbReference>
<dbReference type="PaxDb" id="4565-Traes_3AL_9C9920BE8.1"/>
<dbReference type="PANTHER" id="PTHR33596">
    <property type="entry name" value="COLD-REGULATED 413 PLASMA MEMBRANE PROTEIN 2"/>
    <property type="match status" value="1"/>
</dbReference>
<keyword evidence="4 7" id="KW-1133">Transmembrane helix</keyword>
<dbReference type="InterPro" id="IPR008892">
    <property type="entry name" value="COR413"/>
</dbReference>
<dbReference type="Gramene" id="TraesJAG3A03G01432590.1">
    <property type="protein sequence ID" value="TraesJAG3A03G01432590.1"/>
    <property type="gene ID" value="TraesJAG3A03G01432590"/>
</dbReference>
<dbReference type="Gramene" id="TraesLDM3A03G01424220.1">
    <property type="protein sequence ID" value="TraesLDM3A03G01424220.1"/>
    <property type="gene ID" value="TraesLDM3A03G01424220"/>
</dbReference>
<sequence length="216" mass="23108">MPISLRLTVPPPAQAPTRRRALDPRAGGNAVAVSPVVLQPARPLRGAAPGPSSVWWRRRGDAAVCCATAHVTAETMRWVSVGAAAMLMFAKGTTIHKSLLVPLVALQAPKDVISWTKGDYGQWTAFLGLLLRLLSLLPGELELPLSTMLFVSIAPYQFMNLRGTQDSVILSLAIAAYLAFQHFTGAGGVRKAFDRGAVVATLCIICITLIPLLFLL</sequence>
<keyword evidence="5 7" id="KW-0472">Membrane</keyword>
<dbReference type="OMA" id="PRNLQWV"/>
<evidence type="ECO:0000256" key="4">
    <source>
        <dbReference type="ARBA" id="ARBA00022989"/>
    </source>
</evidence>
<feature type="region of interest" description="Disordered" evidence="6">
    <location>
        <begin position="1"/>
        <end position="26"/>
    </location>
</feature>
<dbReference type="AlphaFoldDB" id="A0A3B6EIX4"/>
<keyword evidence="3 7" id="KW-0812">Transmembrane</keyword>
<dbReference type="Gramene" id="TraesLAC3A03G01367660.1">
    <property type="protein sequence ID" value="TraesLAC3A03G01367660.1"/>
    <property type="gene ID" value="TraesLAC3A03G01367660"/>
</dbReference>